<feature type="transmembrane region" description="Helical" evidence="1">
    <location>
        <begin position="209"/>
        <end position="233"/>
    </location>
</feature>
<feature type="transmembrane region" description="Helical" evidence="1">
    <location>
        <begin position="51"/>
        <end position="71"/>
    </location>
</feature>
<dbReference type="AlphaFoldDB" id="A0A9P7F622"/>
<feature type="transmembrane region" description="Helical" evidence="1">
    <location>
        <begin position="245"/>
        <end position="263"/>
    </location>
</feature>
<dbReference type="EMBL" id="JABBWM010000033">
    <property type="protein sequence ID" value="KAG2106991.1"/>
    <property type="molecule type" value="Genomic_DNA"/>
</dbReference>
<protein>
    <submittedName>
        <fullName evidence="2">Uncharacterized protein</fullName>
    </submittedName>
</protein>
<name>A0A9P7F622_9AGAM</name>
<keyword evidence="1" id="KW-0472">Membrane</keyword>
<sequence length="336" mass="36960">MAIGKGIPLDSVALMSTVLEGILYGFSVLMFIGTIWALTHKRHMRDVNRPITAVAVLLFVLSTAHMVVSIIRTEEGLVQYRDRPKMLFAEISRGAFMTNGAIFVLQTLLGDGVVIYRCYIVWQTVWVIILPIMLWCGIAVTGVYSIYSFSHTTGIYGHVFSQTTREWISAFYGSTLATNLLSSGLLAYRIWKIERNVANSCATKITTTGILRVVMDAAVLYSIALLCTLIGVACSNNGTLVMLDMLTPIISITFYMVIIRIATGKNTHSHILTARHGSTTGSENDRGNLRHYPLKPLQVHISQFTHNDSAAVYKNGNLDRPSTAKSGFVEGASCDV</sequence>
<feature type="transmembrane region" description="Helical" evidence="1">
    <location>
        <begin position="21"/>
        <end position="39"/>
    </location>
</feature>
<accession>A0A9P7F622</accession>
<evidence type="ECO:0000256" key="1">
    <source>
        <dbReference type="SAM" id="Phobius"/>
    </source>
</evidence>
<evidence type="ECO:0000313" key="2">
    <source>
        <dbReference type="EMBL" id="KAG2106991.1"/>
    </source>
</evidence>
<keyword evidence="3" id="KW-1185">Reference proteome</keyword>
<gene>
    <name evidence="2" type="ORF">F5147DRAFT_578329</name>
</gene>
<keyword evidence="1" id="KW-0812">Transmembrane</keyword>
<dbReference type="Proteomes" id="UP000823399">
    <property type="component" value="Unassembled WGS sequence"/>
</dbReference>
<feature type="transmembrane region" description="Helical" evidence="1">
    <location>
        <begin position="91"/>
        <end position="109"/>
    </location>
</feature>
<dbReference type="OrthoDB" id="3354175at2759"/>
<comment type="caution">
    <text evidence="2">The sequence shown here is derived from an EMBL/GenBank/DDBJ whole genome shotgun (WGS) entry which is preliminary data.</text>
</comment>
<dbReference type="RefSeq" id="XP_041291930.1">
    <property type="nucleotide sequence ID" value="XM_041431435.1"/>
</dbReference>
<proteinExistence type="predicted"/>
<reference evidence="2" key="1">
    <citation type="journal article" date="2020" name="New Phytol.">
        <title>Comparative genomics reveals dynamic genome evolution in host specialist ectomycorrhizal fungi.</title>
        <authorList>
            <person name="Lofgren L.A."/>
            <person name="Nguyen N.H."/>
            <person name="Vilgalys R."/>
            <person name="Ruytinx J."/>
            <person name="Liao H.L."/>
            <person name="Branco S."/>
            <person name="Kuo A."/>
            <person name="LaButti K."/>
            <person name="Lipzen A."/>
            <person name="Andreopoulos W."/>
            <person name="Pangilinan J."/>
            <person name="Riley R."/>
            <person name="Hundley H."/>
            <person name="Na H."/>
            <person name="Barry K."/>
            <person name="Grigoriev I.V."/>
            <person name="Stajich J.E."/>
            <person name="Kennedy P.G."/>
        </authorList>
    </citation>
    <scope>NUCLEOTIDE SEQUENCE</scope>
    <source>
        <strain evidence="2">FC423</strain>
    </source>
</reference>
<evidence type="ECO:0000313" key="3">
    <source>
        <dbReference type="Proteomes" id="UP000823399"/>
    </source>
</evidence>
<feature type="transmembrane region" description="Helical" evidence="1">
    <location>
        <begin position="167"/>
        <end position="188"/>
    </location>
</feature>
<dbReference type="GeneID" id="64693694"/>
<organism evidence="2 3">
    <name type="scientific">Suillus discolor</name>
    <dbReference type="NCBI Taxonomy" id="1912936"/>
    <lineage>
        <taxon>Eukaryota</taxon>
        <taxon>Fungi</taxon>
        <taxon>Dikarya</taxon>
        <taxon>Basidiomycota</taxon>
        <taxon>Agaricomycotina</taxon>
        <taxon>Agaricomycetes</taxon>
        <taxon>Agaricomycetidae</taxon>
        <taxon>Boletales</taxon>
        <taxon>Suillineae</taxon>
        <taxon>Suillaceae</taxon>
        <taxon>Suillus</taxon>
    </lineage>
</organism>
<feature type="transmembrane region" description="Helical" evidence="1">
    <location>
        <begin position="121"/>
        <end position="147"/>
    </location>
</feature>
<keyword evidence="1" id="KW-1133">Transmembrane helix</keyword>